<evidence type="ECO:0000256" key="4">
    <source>
        <dbReference type="ARBA" id="ARBA00022475"/>
    </source>
</evidence>
<dbReference type="EMBL" id="CP123000">
    <property type="protein sequence ID" value="WGI68452.1"/>
    <property type="molecule type" value="Genomic_DNA"/>
</dbReference>
<keyword evidence="8" id="KW-0249">Electron transport</keyword>
<keyword evidence="10" id="KW-0408">Iron</keyword>
<comment type="subcellular location">
    <subcellularLocation>
        <location evidence="2">Cell membrane</location>
        <topology evidence="2">Multi-pass membrane protein</topology>
    </subcellularLocation>
</comment>
<protein>
    <submittedName>
        <fullName evidence="15">Cytochrome b/b6 domain-containing protein</fullName>
    </submittedName>
</protein>
<evidence type="ECO:0000259" key="14">
    <source>
        <dbReference type="Pfam" id="PF01292"/>
    </source>
</evidence>
<evidence type="ECO:0000256" key="1">
    <source>
        <dbReference type="ARBA" id="ARBA00001970"/>
    </source>
</evidence>
<feature type="transmembrane region" description="Helical" evidence="13">
    <location>
        <begin position="51"/>
        <end position="71"/>
    </location>
</feature>
<dbReference type="InterPro" id="IPR052168">
    <property type="entry name" value="Cytochrome_b561_oxidase"/>
</dbReference>
<sequence length="163" mass="17767">MTHPTGYSGAQIALHWIVALLVAGQYIFKDSIASAWDAIRQGTDYAFDPLILAHVAGGGLIFALILWRLALRLTHGAPLPPENEPAPLKALSHVAHWAFYAVLAIMSVSGALAWFADLTVAAQVHNVFKVILLALIALHVLAIPFHRIVLKNNVMIRMIRPAE</sequence>
<feature type="transmembrane region" description="Helical" evidence="13">
    <location>
        <begin position="97"/>
        <end position="116"/>
    </location>
</feature>
<evidence type="ECO:0000256" key="8">
    <source>
        <dbReference type="ARBA" id="ARBA00022982"/>
    </source>
</evidence>
<dbReference type="SUPFAM" id="SSF81342">
    <property type="entry name" value="Transmembrane di-heme cytochromes"/>
    <property type="match status" value="1"/>
</dbReference>
<organism evidence="15 16">
    <name type="scientific">Neorhizobium petrolearium</name>
    <dbReference type="NCBI Taxonomy" id="515361"/>
    <lineage>
        <taxon>Bacteria</taxon>
        <taxon>Pseudomonadati</taxon>
        <taxon>Pseudomonadota</taxon>
        <taxon>Alphaproteobacteria</taxon>
        <taxon>Hyphomicrobiales</taxon>
        <taxon>Rhizobiaceae</taxon>
        <taxon>Rhizobium/Agrobacterium group</taxon>
        <taxon>Neorhizobium</taxon>
    </lineage>
</organism>
<dbReference type="Proteomes" id="UP001227095">
    <property type="component" value="Chromosome"/>
</dbReference>
<evidence type="ECO:0000256" key="2">
    <source>
        <dbReference type="ARBA" id="ARBA00004651"/>
    </source>
</evidence>
<feature type="transmembrane region" description="Helical" evidence="13">
    <location>
        <begin position="12"/>
        <end position="28"/>
    </location>
</feature>
<dbReference type="Pfam" id="PF01292">
    <property type="entry name" value="Ni_hydr_CYTB"/>
    <property type="match status" value="1"/>
</dbReference>
<keyword evidence="11 13" id="KW-0472">Membrane</keyword>
<comment type="similarity">
    <text evidence="12">Belongs to the cytochrome b561 family.</text>
</comment>
<dbReference type="PANTHER" id="PTHR30529">
    <property type="entry name" value="CYTOCHROME B561"/>
    <property type="match status" value="1"/>
</dbReference>
<evidence type="ECO:0000256" key="10">
    <source>
        <dbReference type="ARBA" id="ARBA00023004"/>
    </source>
</evidence>
<keyword evidence="9 13" id="KW-1133">Transmembrane helix</keyword>
<keyword evidence="16" id="KW-1185">Reference proteome</keyword>
<dbReference type="InterPro" id="IPR016174">
    <property type="entry name" value="Di-haem_cyt_TM"/>
</dbReference>
<gene>
    <name evidence="15" type="ORF">QEO92_26460</name>
</gene>
<dbReference type="RefSeq" id="WP_227705006.1">
    <property type="nucleotide sequence ID" value="NZ_CP123000.1"/>
</dbReference>
<dbReference type="InterPro" id="IPR011577">
    <property type="entry name" value="Cyt_b561_bac/Ni-Hgenase"/>
</dbReference>
<keyword evidence="5" id="KW-0349">Heme</keyword>
<evidence type="ECO:0000256" key="6">
    <source>
        <dbReference type="ARBA" id="ARBA00022692"/>
    </source>
</evidence>
<keyword evidence="3" id="KW-0813">Transport</keyword>
<evidence type="ECO:0000256" key="12">
    <source>
        <dbReference type="ARBA" id="ARBA00037975"/>
    </source>
</evidence>
<evidence type="ECO:0000313" key="16">
    <source>
        <dbReference type="Proteomes" id="UP001227095"/>
    </source>
</evidence>
<evidence type="ECO:0000256" key="11">
    <source>
        <dbReference type="ARBA" id="ARBA00023136"/>
    </source>
</evidence>
<evidence type="ECO:0000256" key="9">
    <source>
        <dbReference type="ARBA" id="ARBA00022989"/>
    </source>
</evidence>
<evidence type="ECO:0000256" key="3">
    <source>
        <dbReference type="ARBA" id="ARBA00022448"/>
    </source>
</evidence>
<keyword evidence="7" id="KW-0479">Metal-binding</keyword>
<feature type="domain" description="Cytochrome b561 bacterial/Ni-hydrogenase" evidence="14">
    <location>
        <begin position="7"/>
        <end position="160"/>
    </location>
</feature>
<keyword evidence="6 13" id="KW-0812">Transmembrane</keyword>
<proteinExistence type="inferred from homology"/>
<keyword evidence="4" id="KW-1003">Cell membrane</keyword>
<feature type="transmembrane region" description="Helical" evidence="13">
    <location>
        <begin position="128"/>
        <end position="150"/>
    </location>
</feature>
<accession>A0ABY8M1M0</accession>
<comment type="cofactor">
    <cofactor evidence="1">
        <name>heme b</name>
        <dbReference type="ChEBI" id="CHEBI:60344"/>
    </cofactor>
</comment>
<name>A0ABY8M1M0_9HYPH</name>
<evidence type="ECO:0000313" key="15">
    <source>
        <dbReference type="EMBL" id="WGI68452.1"/>
    </source>
</evidence>
<dbReference type="PANTHER" id="PTHR30529:SF7">
    <property type="entry name" value="CYTOCHROME B561 BACTERIAL_NI-HYDROGENASE DOMAIN-CONTAINING PROTEIN"/>
    <property type="match status" value="1"/>
</dbReference>
<evidence type="ECO:0000256" key="7">
    <source>
        <dbReference type="ARBA" id="ARBA00022723"/>
    </source>
</evidence>
<evidence type="ECO:0000256" key="5">
    <source>
        <dbReference type="ARBA" id="ARBA00022617"/>
    </source>
</evidence>
<evidence type="ECO:0000256" key="13">
    <source>
        <dbReference type="SAM" id="Phobius"/>
    </source>
</evidence>
<reference evidence="15 16" key="1">
    <citation type="submission" date="2023-04" db="EMBL/GenBank/DDBJ databases">
        <title>Neorhizobium petrolearium OS53, complete genome.</title>
        <authorList>
            <person name="Yu T."/>
        </authorList>
    </citation>
    <scope>NUCLEOTIDE SEQUENCE [LARGE SCALE GENOMIC DNA]</scope>
    <source>
        <strain evidence="15 16">OS53</strain>
    </source>
</reference>